<evidence type="ECO:0000256" key="1">
    <source>
        <dbReference type="ARBA" id="ARBA00000971"/>
    </source>
</evidence>
<dbReference type="EC" id="5.2.1.8" evidence="2 5"/>
<dbReference type="GO" id="GO:0003755">
    <property type="term" value="F:peptidyl-prolyl cis-trans isomerase activity"/>
    <property type="evidence" value="ECO:0007669"/>
    <property type="project" value="UniProtKB-KW"/>
</dbReference>
<dbReference type="PANTHER" id="PTHR10516:SF443">
    <property type="entry name" value="FK506-BINDING PROTEIN 59-RELATED"/>
    <property type="match status" value="1"/>
</dbReference>
<evidence type="ECO:0000259" key="8">
    <source>
        <dbReference type="PROSITE" id="PS50059"/>
    </source>
</evidence>
<dbReference type="Gene3D" id="3.10.50.40">
    <property type="match status" value="1"/>
</dbReference>
<dbReference type="SUPFAM" id="SSF54534">
    <property type="entry name" value="FKBP-like"/>
    <property type="match status" value="1"/>
</dbReference>
<dbReference type="Proteomes" id="UP001165122">
    <property type="component" value="Unassembled WGS sequence"/>
</dbReference>
<dbReference type="PANTHER" id="PTHR10516">
    <property type="entry name" value="PEPTIDYL-PROLYL CIS-TRANS ISOMERASE"/>
    <property type="match status" value="1"/>
</dbReference>
<keyword evidence="3 5" id="KW-0697">Rotamase</keyword>
<evidence type="ECO:0000256" key="4">
    <source>
        <dbReference type="ARBA" id="ARBA00023235"/>
    </source>
</evidence>
<feature type="domain" description="PPIase FKBP-type" evidence="8">
    <location>
        <begin position="40"/>
        <end position="142"/>
    </location>
</feature>
<reference evidence="10" key="1">
    <citation type="journal article" date="2023" name="Commun. Biol.">
        <title>Genome analysis of Parmales, the sister group of diatoms, reveals the evolutionary specialization of diatoms from phago-mixotrophs to photoautotrophs.</title>
        <authorList>
            <person name="Ban H."/>
            <person name="Sato S."/>
            <person name="Yoshikawa S."/>
            <person name="Yamada K."/>
            <person name="Nakamura Y."/>
            <person name="Ichinomiya M."/>
            <person name="Sato N."/>
            <person name="Blanc-Mathieu R."/>
            <person name="Endo H."/>
            <person name="Kuwata A."/>
            <person name="Ogata H."/>
        </authorList>
    </citation>
    <scope>NUCLEOTIDE SEQUENCE [LARGE SCALE GENOMIC DNA]</scope>
    <source>
        <strain evidence="10">NIES 3700</strain>
    </source>
</reference>
<evidence type="ECO:0000313" key="10">
    <source>
        <dbReference type="Proteomes" id="UP001165122"/>
    </source>
</evidence>
<evidence type="ECO:0000256" key="7">
    <source>
        <dbReference type="SAM" id="SignalP"/>
    </source>
</evidence>
<feature type="region of interest" description="Disordered" evidence="6">
    <location>
        <begin position="56"/>
        <end position="75"/>
    </location>
</feature>
<sequence>MQSLVLRLAILLVCAIAVSCLTEVRVVTKHAGSGPAVTKKHSYRSHVTLYIEEADGSKKPSGWSTRVSDGADKDQPFSFQPGRNLIQGWTEGVLQMKEGERAFLHVPAEKGYGANPMGSPGGAFYIPANSDLLFDIEILSKVSSEL</sequence>
<evidence type="ECO:0000256" key="3">
    <source>
        <dbReference type="ARBA" id="ARBA00023110"/>
    </source>
</evidence>
<dbReference type="PROSITE" id="PS50059">
    <property type="entry name" value="FKBP_PPIASE"/>
    <property type="match status" value="1"/>
</dbReference>
<keyword evidence="4 5" id="KW-0413">Isomerase</keyword>
<evidence type="ECO:0000313" key="9">
    <source>
        <dbReference type="EMBL" id="GMH50656.1"/>
    </source>
</evidence>
<dbReference type="OrthoDB" id="1902587at2759"/>
<keyword evidence="7" id="KW-0732">Signal</keyword>
<dbReference type="PROSITE" id="PS51257">
    <property type="entry name" value="PROKAR_LIPOPROTEIN"/>
    <property type="match status" value="1"/>
</dbReference>
<organism evidence="9 10">
    <name type="scientific">Triparma laevis f. longispina</name>
    <dbReference type="NCBI Taxonomy" id="1714387"/>
    <lineage>
        <taxon>Eukaryota</taxon>
        <taxon>Sar</taxon>
        <taxon>Stramenopiles</taxon>
        <taxon>Ochrophyta</taxon>
        <taxon>Bolidophyceae</taxon>
        <taxon>Parmales</taxon>
        <taxon>Triparmaceae</taxon>
        <taxon>Triparma</taxon>
    </lineage>
</organism>
<evidence type="ECO:0000256" key="5">
    <source>
        <dbReference type="PROSITE-ProRule" id="PRU00277"/>
    </source>
</evidence>
<dbReference type="InterPro" id="IPR001179">
    <property type="entry name" value="PPIase_FKBP_dom"/>
</dbReference>
<accession>A0A9W6ZE95</accession>
<dbReference type="AlphaFoldDB" id="A0A9W6ZE95"/>
<feature type="chain" id="PRO_5040902188" description="peptidylprolyl isomerase" evidence="7">
    <location>
        <begin position="21"/>
        <end position="146"/>
    </location>
</feature>
<proteinExistence type="predicted"/>
<comment type="caution">
    <text evidence="9">The sequence shown here is derived from an EMBL/GenBank/DDBJ whole genome shotgun (WGS) entry which is preliminary data.</text>
</comment>
<dbReference type="InterPro" id="IPR050689">
    <property type="entry name" value="FKBP-type_PPIase"/>
</dbReference>
<feature type="signal peptide" evidence="7">
    <location>
        <begin position="1"/>
        <end position="20"/>
    </location>
</feature>
<dbReference type="InterPro" id="IPR046357">
    <property type="entry name" value="PPIase_dom_sf"/>
</dbReference>
<protein>
    <recommendedName>
        <fullName evidence="2 5">peptidylprolyl isomerase</fullName>
        <ecNumber evidence="2 5">5.2.1.8</ecNumber>
    </recommendedName>
</protein>
<dbReference type="EMBL" id="BRXW01000397">
    <property type="protein sequence ID" value="GMH50656.1"/>
    <property type="molecule type" value="Genomic_DNA"/>
</dbReference>
<comment type="catalytic activity">
    <reaction evidence="1 5">
        <text>[protein]-peptidylproline (omega=180) = [protein]-peptidylproline (omega=0)</text>
        <dbReference type="Rhea" id="RHEA:16237"/>
        <dbReference type="Rhea" id="RHEA-COMP:10747"/>
        <dbReference type="Rhea" id="RHEA-COMP:10748"/>
        <dbReference type="ChEBI" id="CHEBI:83833"/>
        <dbReference type="ChEBI" id="CHEBI:83834"/>
        <dbReference type="EC" id="5.2.1.8"/>
    </reaction>
</comment>
<evidence type="ECO:0000256" key="2">
    <source>
        <dbReference type="ARBA" id="ARBA00013194"/>
    </source>
</evidence>
<dbReference type="Pfam" id="PF00254">
    <property type="entry name" value="FKBP_C"/>
    <property type="match status" value="1"/>
</dbReference>
<keyword evidence="10" id="KW-1185">Reference proteome</keyword>
<evidence type="ECO:0000256" key="6">
    <source>
        <dbReference type="SAM" id="MobiDB-lite"/>
    </source>
</evidence>
<gene>
    <name evidence="9" type="ORF">TrLO_g9552</name>
</gene>
<name>A0A9W6ZE95_9STRA</name>